<accession>V4HDC1</accession>
<protein>
    <recommendedName>
        <fullName evidence="3">ABC-type amino acid transport/signal transduction system, periplasmic component/domain protein</fullName>
    </recommendedName>
</protein>
<sequence>MSRVVLVYFGLYRFECGVSMKRLIWLWLIFYTGSLYAHNQLVVDIMSSENFSQRYAEFLNGRSPLDVKSFYPTTKGSHIEIIEMVLLQQALFLGGETREVVFNPKPSVNIVEFSDMLSGESLILARSVWHEDIINYRGSLYVSDAVVEFGQYEAGLYVTKRNVALQNLPQEQLDQLTVVANPRWRVDWRALINTDINIVSFIGPWETMLNMVETEVVDAMLINFSVSQNLLLNFEEREYVPIQNIKMMLPDSRHFIVSKKHPQGEMIFAALNRGLKILRAQGVIDKALHQSGFINHLVKDWEYVNQQMLSSSQVVP</sequence>
<organism evidence="1 2">
    <name type="scientific">Pseudoalteromonas luteoviolacea (strain 2ta16)</name>
    <dbReference type="NCBI Taxonomy" id="1353533"/>
    <lineage>
        <taxon>Bacteria</taxon>
        <taxon>Pseudomonadati</taxon>
        <taxon>Pseudomonadota</taxon>
        <taxon>Gammaproteobacteria</taxon>
        <taxon>Alteromonadales</taxon>
        <taxon>Pseudoalteromonadaceae</taxon>
        <taxon>Pseudoalteromonas</taxon>
    </lineage>
</organism>
<evidence type="ECO:0000313" key="2">
    <source>
        <dbReference type="Proteomes" id="UP000017820"/>
    </source>
</evidence>
<evidence type="ECO:0008006" key="3">
    <source>
        <dbReference type="Google" id="ProtNLM"/>
    </source>
</evidence>
<gene>
    <name evidence="1" type="ORF">PL2TA16_02179</name>
</gene>
<comment type="caution">
    <text evidence="1">The sequence shown here is derived from an EMBL/GenBank/DDBJ whole genome shotgun (WGS) entry which is preliminary data.</text>
</comment>
<name>V4HDC1_PSEL2</name>
<dbReference type="Proteomes" id="UP000017820">
    <property type="component" value="Unassembled WGS sequence"/>
</dbReference>
<dbReference type="SUPFAM" id="SSF53850">
    <property type="entry name" value="Periplasmic binding protein-like II"/>
    <property type="match status" value="1"/>
</dbReference>
<dbReference type="PATRIC" id="fig|1353533.3.peg.73"/>
<dbReference type="AlphaFoldDB" id="V4HDC1"/>
<proteinExistence type="predicted"/>
<dbReference type="EMBL" id="AUSV01000002">
    <property type="protein sequence ID" value="ESP95436.1"/>
    <property type="molecule type" value="Genomic_DNA"/>
</dbReference>
<evidence type="ECO:0000313" key="1">
    <source>
        <dbReference type="EMBL" id="ESP95436.1"/>
    </source>
</evidence>
<reference evidence="1 2" key="1">
    <citation type="submission" date="2013-07" db="EMBL/GenBank/DDBJ databases">
        <title>Draft genome sequence of Pseudoalteromonas luteoviolacea 2ta16.</title>
        <authorList>
            <person name="Allen E.E."/>
            <person name="Azam F."/>
            <person name="Podell S."/>
        </authorList>
    </citation>
    <scope>NUCLEOTIDE SEQUENCE [LARGE SCALE GENOMIC DNA]</scope>
    <source>
        <strain evidence="1 2">2ta16</strain>
    </source>
</reference>